<dbReference type="InterPro" id="IPR000979">
    <property type="entry name" value="Phosphodiesterase_MJ0936/Vps29"/>
</dbReference>
<organism evidence="4 5">
    <name type="scientific">Petrotoga olearia DSM 13574</name>
    <dbReference type="NCBI Taxonomy" id="1122955"/>
    <lineage>
        <taxon>Bacteria</taxon>
        <taxon>Thermotogati</taxon>
        <taxon>Thermotogota</taxon>
        <taxon>Thermotogae</taxon>
        <taxon>Petrotogales</taxon>
        <taxon>Petrotogaceae</taxon>
        <taxon>Petrotoga</taxon>
    </lineage>
</organism>
<dbReference type="OrthoDB" id="9800565at2"/>
<dbReference type="Proteomes" id="UP000236434">
    <property type="component" value="Unassembled WGS sequence"/>
</dbReference>
<dbReference type="NCBIfam" id="TIGR00040">
    <property type="entry name" value="yfcE"/>
    <property type="match status" value="1"/>
</dbReference>
<evidence type="ECO:0000313" key="5">
    <source>
        <dbReference type="Proteomes" id="UP000236434"/>
    </source>
</evidence>
<evidence type="ECO:0000313" key="4">
    <source>
        <dbReference type="EMBL" id="PNR97742.1"/>
    </source>
</evidence>
<protein>
    <recommendedName>
        <fullName evidence="2">Phosphoesterase</fullName>
        <ecNumber evidence="2">3.1.4.-</ecNumber>
    </recommendedName>
</protein>
<dbReference type="InterPro" id="IPR029052">
    <property type="entry name" value="Metallo-depent_PP-like"/>
</dbReference>
<keyword evidence="2" id="KW-0479">Metal-binding</keyword>
<comment type="caution">
    <text evidence="4">The sequence shown here is derived from an EMBL/GenBank/DDBJ whole genome shotgun (WGS) entry which is preliminary data.</text>
</comment>
<dbReference type="GO" id="GO:0016787">
    <property type="term" value="F:hydrolase activity"/>
    <property type="evidence" value="ECO:0007669"/>
    <property type="project" value="UniProtKB-UniRule"/>
</dbReference>
<dbReference type="Gene3D" id="3.60.21.10">
    <property type="match status" value="1"/>
</dbReference>
<dbReference type="AlphaFoldDB" id="A0A2K1P4P1"/>
<comment type="similarity">
    <text evidence="1 2">Belongs to the metallophosphoesterase superfamily. YfcE family.</text>
</comment>
<dbReference type="EC" id="3.1.4.-" evidence="2"/>
<dbReference type="GO" id="GO:0046872">
    <property type="term" value="F:metal ion binding"/>
    <property type="evidence" value="ECO:0007669"/>
    <property type="project" value="UniProtKB-KW"/>
</dbReference>
<reference evidence="4 5" key="1">
    <citation type="submission" date="2013-12" db="EMBL/GenBank/DDBJ databases">
        <title>Comparative genomics of Petrotoga isolates.</title>
        <authorList>
            <person name="Nesbo C.L."/>
            <person name="Charchuk R."/>
            <person name="Chow K."/>
        </authorList>
    </citation>
    <scope>NUCLEOTIDE SEQUENCE [LARGE SCALE GENOMIC DNA]</scope>
    <source>
        <strain evidence="4 5">DSM 13574</strain>
    </source>
</reference>
<sequence>MKILVISDLHIPIKSDLKSLDKLNIGLYDQIFLLGDIVEIEVLNYLENQKPILHAVYGNMDDFYIKNRLPEKLYLELFGKKIGLIHGHQTGPAVPDKLLKYLKKRIDLMVFGHSHHQEKFEIEDTLILNPGAFCEGDYAEIELNESILEIKLLHL</sequence>
<dbReference type="InterPro" id="IPR024654">
    <property type="entry name" value="Calcineurin-like_PHP_lpxH"/>
</dbReference>
<dbReference type="RefSeq" id="WP_103066462.1">
    <property type="nucleotide sequence ID" value="NZ_AZRL01000004.1"/>
</dbReference>
<comment type="cofactor">
    <cofactor evidence="2">
        <name>a divalent metal cation</name>
        <dbReference type="ChEBI" id="CHEBI:60240"/>
    </cofactor>
</comment>
<accession>A0A2K1P4P1</accession>
<gene>
    <name evidence="4" type="ORF">X929_02480</name>
</gene>
<dbReference type="EMBL" id="AZRL01000004">
    <property type="protein sequence ID" value="PNR97742.1"/>
    <property type="molecule type" value="Genomic_DNA"/>
</dbReference>
<dbReference type="PANTHER" id="PTHR11124">
    <property type="entry name" value="VACUOLAR SORTING PROTEIN VPS29"/>
    <property type="match status" value="1"/>
</dbReference>
<proteinExistence type="inferred from homology"/>
<dbReference type="SUPFAM" id="SSF56300">
    <property type="entry name" value="Metallo-dependent phosphatases"/>
    <property type="match status" value="1"/>
</dbReference>
<evidence type="ECO:0000256" key="2">
    <source>
        <dbReference type="RuleBase" id="RU362039"/>
    </source>
</evidence>
<evidence type="ECO:0000259" key="3">
    <source>
        <dbReference type="Pfam" id="PF12850"/>
    </source>
</evidence>
<name>A0A2K1P4P1_9BACT</name>
<dbReference type="Pfam" id="PF12850">
    <property type="entry name" value="Metallophos_2"/>
    <property type="match status" value="1"/>
</dbReference>
<feature type="domain" description="Calcineurin-like phosphoesterase" evidence="3">
    <location>
        <begin position="1"/>
        <end position="135"/>
    </location>
</feature>
<evidence type="ECO:0000256" key="1">
    <source>
        <dbReference type="ARBA" id="ARBA00008950"/>
    </source>
</evidence>